<name>A0A0G1GDF8_9BACT</name>
<dbReference type="GO" id="GO:0006605">
    <property type="term" value="P:protein targeting"/>
    <property type="evidence" value="ECO:0007669"/>
    <property type="project" value="UniProtKB-UniRule"/>
</dbReference>
<dbReference type="Pfam" id="PF00584">
    <property type="entry name" value="SecE"/>
    <property type="match status" value="1"/>
</dbReference>
<dbReference type="GO" id="GO:0008320">
    <property type="term" value="F:protein transmembrane transporter activity"/>
    <property type="evidence" value="ECO:0007669"/>
    <property type="project" value="UniProtKB-UniRule"/>
</dbReference>
<evidence type="ECO:0000313" key="11">
    <source>
        <dbReference type="Proteomes" id="UP000034090"/>
    </source>
</evidence>
<dbReference type="GO" id="GO:0009306">
    <property type="term" value="P:protein secretion"/>
    <property type="evidence" value="ECO:0007669"/>
    <property type="project" value="UniProtKB-UniRule"/>
</dbReference>
<dbReference type="HAMAP" id="MF_00422">
    <property type="entry name" value="SecE"/>
    <property type="match status" value="1"/>
</dbReference>
<keyword evidence="3 9" id="KW-1003">Cell membrane</keyword>
<keyword evidence="5 9" id="KW-0653">Protein transport</keyword>
<keyword evidence="8 9" id="KW-0472">Membrane</keyword>
<comment type="function">
    <text evidence="9">Essential subunit of the Sec protein translocation channel SecYEG. Clamps together the 2 halves of SecY. May contact the channel plug during translocation.</text>
</comment>
<evidence type="ECO:0000256" key="2">
    <source>
        <dbReference type="ARBA" id="ARBA00022448"/>
    </source>
</evidence>
<evidence type="ECO:0000256" key="6">
    <source>
        <dbReference type="ARBA" id="ARBA00022989"/>
    </source>
</evidence>
<evidence type="ECO:0000256" key="3">
    <source>
        <dbReference type="ARBA" id="ARBA00022475"/>
    </source>
</evidence>
<evidence type="ECO:0000256" key="5">
    <source>
        <dbReference type="ARBA" id="ARBA00022927"/>
    </source>
</evidence>
<evidence type="ECO:0000256" key="1">
    <source>
        <dbReference type="ARBA" id="ARBA00004370"/>
    </source>
</evidence>
<dbReference type="InterPro" id="IPR005807">
    <property type="entry name" value="SecE_bac"/>
</dbReference>
<dbReference type="Proteomes" id="UP000034090">
    <property type="component" value="Unassembled WGS sequence"/>
</dbReference>
<evidence type="ECO:0000256" key="4">
    <source>
        <dbReference type="ARBA" id="ARBA00022692"/>
    </source>
</evidence>
<dbReference type="Gene3D" id="1.20.5.1030">
    <property type="entry name" value="Preprotein translocase secy subunit"/>
    <property type="match status" value="1"/>
</dbReference>
<organism evidence="10 11">
    <name type="scientific">Candidatus Woesebacteria bacterium GW2011_GWB1_43_14</name>
    <dbReference type="NCBI Taxonomy" id="1618578"/>
    <lineage>
        <taxon>Bacteria</taxon>
        <taxon>Candidatus Woeseibacteriota</taxon>
    </lineage>
</organism>
<evidence type="ECO:0000256" key="9">
    <source>
        <dbReference type="HAMAP-Rule" id="MF_00422"/>
    </source>
</evidence>
<dbReference type="GO" id="GO:0043952">
    <property type="term" value="P:protein transport by the Sec complex"/>
    <property type="evidence" value="ECO:0007669"/>
    <property type="project" value="UniProtKB-UniRule"/>
</dbReference>
<dbReference type="EMBL" id="LCFQ01000013">
    <property type="protein sequence ID" value="KKS96918.1"/>
    <property type="molecule type" value="Genomic_DNA"/>
</dbReference>
<keyword evidence="4 9" id="KW-0812">Transmembrane</keyword>
<dbReference type="NCBIfam" id="TIGR00964">
    <property type="entry name" value="secE_bact"/>
    <property type="match status" value="1"/>
</dbReference>
<comment type="similarity">
    <text evidence="9">Belongs to the SecE/SEC61-gamma family.</text>
</comment>
<keyword evidence="2 9" id="KW-0813">Transport</keyword>
<keyword evidence="6 9" id="KW-1133">Transmembrane helix</keyword>
<dbReference type="InterPro" id="IPR038379">
    <property type="entry name" value="SecE_sf"/>
</dbReference>
<proteinExistence type="inferred from homology"/>
<dbReference type="InterPro" id="IPR001901">
    <property type="entry name" value="Translocase_SecE/Sec61-g"/>
</dbReference>
<comment type="subunit">
    <text evidence="9">Component of the Sec protein translocase complex. Heterotrimer consisting of SecY, SecE and SecG subunits. The heterotrimers can form oligomers, although 1 heterotrimer is thought to be able to translocate proteins. Interacts with the ribosome. Interacts with SecDF, and other proteins may be involved. Interacts with SecA.</text>
</comment>
<sequence length="61" mass="6798">MGGLFQYFREVRSELGKVIWPKREEVVKLTATVLLISAIVGLYLTALDLGFTKLIETIISG</sequence>
<accession>A0A0G1GDF8</accession>
<keyword evidence="7 9" id="KW-0811">Translocation</keyword>
<dbReference type="PROSITE" id="PS01067">
    <property type="entry name" value="SECE_SEC61G"/>
    <property type="match status" value="1"/>
</dbReference>
<dbReference type="GO" id="GO:0005886">
    <property type="term" value="C:plasma membrane"/>
    <property type="evidence" value="ECO:0007669"/>
    <property type="project" value="UniProtKB-SubCell"/>
</dbReference>
<dbReference type="AlphaFoldDB" id="A0A0G1GDF8"/>
<evidence type="ECO:0000313" key="10">
    <source>
        <dbReference type="EMBL" id="KKS96918.1"/>
    </source>
</evidence>
<comment type="subcellular location">
    <subcellularLocation>
        <location evidence="9">Cell membrane</location>
        <topology evidence="9">Single-pass membrane protein</topology>
    </subcellularLocation>
    <subcellularLocation>
        <location evidence="1">Membrane</location>
    </subcellularLocation>
</comment>
<dbReference type="GO" id="GO:0065002">
    <property type="term" value="P:intracellular protein transmembrane transport"/>
    <property type="evidence" value="ECO:0007669"/>
    <property type="project" value="UniProtKB-UniRule"/>
</dbReference>
<protein>
    <recommendedName>
        <fullName evidence="9">Protein translocase subunit SecE</fullName>
    </recommendedName>
</protein>
<dbReference type="PANTHER" id="PTHR33910:SF1">
    <property type="entry name" value="PROTEIN TRANSLOCASE SUBUNIT SECE"/>
    <property type="match status" value="1"/>
</dbReference>
<comment type="caution">
    <text evidence="10">The sequence shown here is derived from an EMBL/GenBank/DDBJ whole genome shotgun (WGS) entry which is preliminary data.</text>
</comment>
<dbReference type="STRING" id="1618578.UV74_C0013G0040"/>
<dbReference type="PANTHER" id="PTHR33910">
    <property type="entry name" value="PROTEIN TRANSLOCASE SUBUNIT SECE"/>
    <property type="match status" value="1"/>
</dbReference>
<evidence type="ECO:0000256" key="8">
    <source>
        <dbReference type="ARBA" id="ARBA00023136"/>
    </source>
</evidence>
<evidence type="ECO:0000256" key="7">
    <source>
        <dbReference type="ARBA" id="ARBA00023010"/>
    </source>
</evidence>
<reference evidence="10 11" key="1">
    <citation type="journal article" date="2015" name="Nature">
        <title>rRNA introns, odd ribosomes, and small enigmatic genomes across a large radiation of phyla.</title>
        <authorList>
            <person name="Brown C.T."/>
            <person name="Hug L.A."/>
            <person name="Thomas B.C."/>
            <person name="Sharon I."/>
            <person name="Castelle C.J."/>
            <person name="Singh A."/>
            <person name="Wilkins M.J."/>
            <person name="Williams K.H."/>
            <person name="Banfield J.F."/>
        </authorList>
    </citation>
    <scope>NUCLEOTIDE SEQUENCE [LARGE SCALE GENOMIC DNA]</scope>
</reference>
<gene>
    <name evidence="9" type="primary">secE</name>
    <name evidence="10" type="ORF">UV74_C0013G0040</name>
</gene>
<feature type="transmembrane region" description="Helical" evidence="9">
    <location>
        <begin position="26"/>
        <end position="46"/>
    </location>
</feature>